<reference evidence="2 3" key="1">
    <citation type="journal article" date="2014" name="J. Biotechnol.">
        <title>Complete genome sequence of the actinobacterium Amycolatopsis japonica MG417-CF17(T) (=DSM 44213T) producing (S,S)-N,N'-ethylenediaminedisuccinic acid.</title>
        <authorList>
            <person name="Stegmann E."/>
            <person name="Albersmeier A."/>
            <person name="Spohn M."/>
            <person name="Gert H."/>
            <person name="Weber T."/>
            <person name="Wohlleben W."/>
            <person name="Kalinowski J."/>
            <person name="Ruckert C."/>
        </authorList>
    </citation>
    <scope>NUCLEOTIDE SEQUENCE [LARGE SCALE GENOMIC DNA]</scope>
    <source>
        <strain evidence="3">MG417-CF17 (DSM 44213)</strain>
    </source>
</reference>
<dbReference type="CDD" id="cd07012">
    <property type="entry name" value="PBP2_Bug_TTT"/>
    <property type="match status" value="1"/>
</dbReference>
<dbReference type="Pfam" id="PF03401">
    <property type="entry name" value="TctC"/>
    <property type="match status" value="1"/>
</dbReference>
<evidence type="ECO:0000256" key="1">
    <source>
        <dbReference type="ARBA" id="ARBA00006987"/>
    </source>
</evidence>
<keyword evidence="3" id="KW-1185">Reference proteome</keyword>
<dbReference type="KEGG" id="aja:AJAP_32660"/>
<gene>
    <name evidence="2" type="ORF">AJAP_32660</name>
</gene>
<dbReference type="SUPFAM" id="SSF53850">
    <property type="entry name" value="Periplasmic binding protein-like II"/>
    <property type="match status" value="1"/>
</dbReference>
<accession>A0A075V471</accession>
<evidence type="ECO:0000313" key="2">
    <source>
        <dbReference type="EMBL" id="AIG79346.1"/>
    </source>
</evidence>
<dbReference type="Gene3D" id="3.40.190.150">
    <property type="entry name" value="Bordetella uptake gene, domain 1"/>
    <property type="match status" value="1"/>
</dbReference>
<dbReference type="Proteomes" id="UP000028492">
    <property type="component" value="Chromosome"/>
</dbReference>
<dbReference type="Gene3D" id="3.40.190.10">
    <property type="entry name" value="Periplasmic binding protein-like II"/>
    <property type="match status" value="1"/>
</dbReference>
<dbReference type="PIRSF" id="PIRSF017082">
    <property type="entry name" value="YflP"/>
    <property type="match status" value="1"/>
</dbReference>
<dbReference type="InterPro" id="IPR042100">
    <property type="entry name" value="Bug_dom1"/>
</dbReference>
<comment type="similarity">
    <text evidence="1">Belongs to the UPF0065 (bug) family.</text>
</comment>
<evidence type="ECO:0000313" key="3">
    <source>
        <dbReference type="Proteomes" id="UP000028492"/>
    </source>
</evidence>
<name>A0A075V471_9PSEU</name>
<dbReference type="PANTHER" id="PTHR42928:SF3">
    <property type="entry name" value="UPF0065 PROTEIN YFLP"/>
    <property type="match status" value="1"/>
</dbReference>
<dbReference type="EMBL" id="CP008953">
    <property type="protein sequence ID" value="AIG79346.1"/>
    <property type="molecule type" value="Genomic_DNA"/>
</dbReference>
<dbReference type="AlphaFoldDB" id="A0A075V471"/>
<dbReference type="HOGENOM" id="CLU_045683_1_0_11"/>
<dbReference type="PANTHER" id="PTHR42928">
    <property type="entry name" value="TRICARBOXYLATE-BINDING PROTEIN"/>
    <property type="match status" value="1"/>
</dbReference>
<dbReference type="eggNOG" id="COG3181">
    <property type="taxonomic scope" value="Bacteria"/>
</dbReference>
<dbReference type="STRING" id="208439.AJAP_32660"/>
<protein>
    <submittedName>
        <fullName evidence="2">Putative tricarboxylic transport membrane protein</fullName>
    </submittedName>
</protein>
<sequence length="328" mass="34069">MKPSSWLAIAAALVAVLLVPPLLTPGSEADEGSQIRSLRVLVPNAPGGGYDITARTATKAMEDADLLGNAEVFNLPGAGGTVGLGRTVAERGNGKLVMSMGLGVVGSVFTNKSPSSLLDTTPVAKLIEESDIVVVGKDSPYQNIGQLLDAWKRDPGAVQVGGGSSPGGPDHLAPMLMAKAIGLAPKTVNYVQYDGGGELLASVLGGKVAFGVSGVGEYRDQIAAGTLRVLAVTSEKRLPGIDAPTLTESGVDVKFTNWRGIVAPPGITESDRAKLVSLFERLQKTPQWQEALQRNGWTGAFAPGEQFGSFLKEENTRVATVLKELGLA</sequence>
<organism evidence="2 3">
    <name type="scientific">Amycolatopsis japonica</name>
    <dbReference type="NCBI Taxonomy" id="208439"/>
    <lineage>
        <taxon>Bacteria</taxon>
        <taxon>Bacillati</taxon>
        <taxon>Actinomycetota</taxon>
        <taxon>Actinomycetes</taxon>
        <taxon>Pseudonocardiales</taxon>
        <taxon>Pseudonocardiaceae</taxon>
        <taxon>Amycolatopsis</taxon>
        <taxon>Amycolatopsis japonica group</taxon>
    </lineage>
</organism>
<proteinExistence type="inferred from homology"/>
<dbReference type="InterPro" id="IPR005064">
    <property type="entry name" value="BUG"/>
</dbReference>